<organism evidence="7 8">
    <name type="scientific">Roseospira visakhapatnamensis</name>
    <dbReference type="NCBI Taxonomy" id="390880"/>
    <lineage>
        <taxon>Bacteria</taxon>
        <taxon>Pseudomonadati</taxon>
        <taxon>Pseudomonadota</taxon>
        <taxon>Alphaproteobacteria</taxon>
        <taxon>Rhodospirillales</taxon>
        <taxon>Rhodospirillaceae</taxon>
        <taxon>Roseospira</taxon>
    </lineage>
</organism>
<keyword evidence="3" id="KW-0274">FAD</keyword>
<dbReference type="Gene3D" id="3.30.9.10">
    <property type="entry name" value="D-Amino Acid Oxidase, subunit A, domain 2"/>
    <property type="match status" value="1"/>
</dbReference>
<sequence>MSGGMERVERVVVGAGVVGLAVARALARAGREVILLEAAETFGTVTSARNSEVIHAGVYYPEGSLKARLCVRGKTLLYAYLAERGIAHERCEKLIVATPAGGAAEIDGLRAVQARAAAAGVDLPWLTAAEAMALEPGGLACTAALASPTTGIVDSHGLMLALLGDAQAAGAMLAVRAPVVGGRVEAAGVVLAVGGAAPMTLRADGVVNCAGLGAQPLSRALAGVPAAPIPPLHHAKGVYFALSGRPPFHRLVYPVPGQAGLGIHYTRDLGGQGRFGPDVAWVDDAVDYTVDAGRRAAFEASIRRYWPDLPDGALHPAYAGIRPKIQAPGAPARDFVIQSPRETGVPGYTALYGIESPGLTACLAIAEMVAEVAA</sequence>
<dbReference type="Gene3D" id="3.50.50.60">
    <property type="entry name" value="FAD/NAD(P)-binding domain"/>
    <property type="match status" value="1"/>
</dbReference>
<protein>
    <submittedName>
        <fullName evidence="7">L-2-hydroxyglutarate oxidase LhgO</fullName>
    </submittedName>
</protein>
<dbReference type="PANTHER" id="PTHR43104">
    <property type="entry name" value="L-2-HYDROXYGLUTARATE DEHYDROGENASE, MITOCHONDRIAL"/>
    <property type="match status" value="1"/>
</dbReference>
<comment type="cofactor">
    <cofactor evidence="1">
        <name>FAD</name>
        <dbReference type="ChEBI" id="CHEBI:57692"/>
    </cofactor>
</comment>
<dbReference type="InterPro" id="IPR006076">
    <property type="entry name" value="FAD-dep_OxRdtase"/>
</dbReference>
<feature type="domain" description="FAD dependent oxidoreductase" evidence="6">
    <location>
        <begin position="11"/>
        <end position="371"/>
    </location>
</feature>
<evidence type="ECO:0000313" key="8">
    <source>
        <dbReference type="Proteomes" id="UP000554286"/>
    </source>
</evidence>
<keyword evidence="2" id="KW-0285">Flavoprotein</keyword>
<dbReference type="AlphaFoldDB" id="A0A7W6W8K9"/>
<reference evidence="7 8" key="1">
    <citation type="submission" date="2020-08" db="EMBL/GenBank/DDBJ databases">
        <title>Genome sequencing of Purple Non-Sulfur Bacteria from various extreme environments.</title>
        <authorList>
            <person name="Mayer M."/>
        </authorList>
    </citation>
    <scope>NUCLEOTIDE SEQUENCE [LARGE SCALE GENOMIC DNA]</scope>
    <source>
        <strain evidence="7 8">JA131</strain>
    </source>
</reference>
<keyword evidence="8" id="KW-1185">Reference proteome</keyword>
<gene>
    <name evidence="7" type="ORF">GGD89_000103</name>
</gene>
<proteinExistence type="inferred from homology"/>
<dbReference type="Pfam" id="PF01266">
    <property type="entry name" value="DAO"/>
    <property type="match status" value="1"/>
</dbReference>
<dbReference type="PANTHER" id="PTHR43104:SF4">
    <property type="entry name" value="L-2-HYDROXYGLUTARATE DEHYDROGENASE, MITOCHONDRIAL"/>
    <property type="match status" value="1"/>
</dbReference>
<keyword evidence="4" id="KW-0560">Oxidoreductase</keyword>
<evidence type="ECO:0000256" key="2">
    <source>
        <dbReference type="ARBA" id="ARBA00022630"/>
    </source>
</evidence>
<evidence type="ECO:0000256" key="4">
    <source>
        <dbReference type="ARBA" id="ARBA00023002"/>
    </source>
</evidence>
<dbReference type="Proteomes" id="UP000554286">
    <property type="component" value="Unassembled WGS sequence"/>
</dbReference>
<dbReference type="EMBL" id="JACIGK010000001">
    <property type="protein sequence ID" value="MBB4264497.1"/>
    <property type="molecule type" value="Genomic_DNA"/>
</dbReference>
<evidence type="ECO:0000256" key="1">
    <source>
        <dbReference type="ARBA" id="ARBA00001974"/>
    </source>
</evidence>
<evidence type="ECO:0000256" key="3">
    <source>
        <dbReference type="ARBA" id="ARBA00022827"/>
    </source>
</evidence>
<dbReference type="GO" id="GO:0047545">
    <property type="term" value="F:(S)-2-hydroxyglutarate dehydrogenase activity"/>
    <property type="evidence" value="ECO:0007669"/>
    <property type="project" value="TreeGrafter"/>
</dbReference>
<evidence type="ECO:0000259" key="6">
    <source>
        <dbReference type="Pfam" id="PF01266"/>
    </source>
</evidence>
<comment type="similarity">
    <text evidence="5">Belongs to the L2HGDH family.</text>
</comment>
<accession>A0A7W6W8K9</accession>
<comment type="caution">
    <text evidence="7">The sequence shown here is derived from an EMBL/GenBank/DDBJ whole genome shotgun (WGS) entry which is preliminary data.</text>
</comment>
<evidence type="ECO:0000313" key="7">
    <source>
        <dbReference type="EMBL" id="MBB4264497.1"/>
    </source>
</evidence>
<dbReference type="SUPFAM" id="SSF51905">
    <property type="entry name" value="FAD/NAD(P)-binding domain"/>
    <property type="match status" value="1"/>
</dbReference>
<dbReference type="InterPro" id="IPR036188">
    <property type="entry name" value="FAD/NAD-bd_sf"/>
</dbReference>
<dbReference type="RefSeq" id="WP_246422144.1">
    <property type="nucleotide sequence ID" value="NZ_JACIGK010000001.1"/>
</dbReference>
<name>A0A7W6W8K9_9PROT</name>
<evidence type="ECO:0000256" key="5">
    <source>
        <dbReference type="ARBA" id="ARBA00037941"/>
    </source>
</evidence>